<protein>
    <submittedName>
        <fullName evidence="5">Carotenoid oxygenase</fullName>
    </submittedName>
</protein>
<keyword evidence="2 4" id="KW-0479">Metal-binding</keyword>
<dbReference type="InterPro" id="IPR004294">
    <property type="entry name" value="Carotenoid_Oase"/>
</dbReference>
<keyword evidence="6" id="KW-1185">Reference proteome</keyword>
<accession>A0A1Z4J9T8</accession>
<feature type="binding site" evidence="4">
    <location>
        <position position="468"/>
    </location>
    <ligand>
        <name>Fe cation</name>
        <dbReference type="ChEBI" id="CHEBI:24875"/>
        <note>catalytic</note>
    </ligand>
</feature>
<sequence>MVTAVKSQPWTQSVLHTAKGFSATALPILSGKIPEGLRGSLYRNGPGRLERGNTRVGHWFDGDGAILAVHFKEAGATGVYRYVETPEFLNEERAGRLMYSGYGMLPPGGLINRFTKGLKNAANTSVLALSDRLLALWEGAHPYTLNLETLETGEPDPLGSLPESIPFSAHPKRDPKTGDIYNFGVTVGKDPVLNLYCVDANGKLKQRNSYTLDGFPLIHDFVMAGQYLLFFVSPVRLNPFLLLARIKSFSESFDWKPELGTQVLVFDRETLQLVSKGETDPWYQWHFGNACVDEDGNAIVDIIRLPDFNTNEYLRQVATGETHTSAKSTLWQVRVNPKTGKVFEQQELVDRHLEFPVVNPVDVGQDWRYTYLAMHRKGSDSTKDFFGAIGRFDRKTETLIEADCGENRYPMEPIYAPDAIDANQGWIITVVYDARTDSSEVWVFDSEHLDDQPVCRLALPEVIPLGFHGTWKPAQ</sequence>
<evidence type="ECO:0000256" key="3">
    <source>
        <dbReference type="ARBA" id="ARBA00023004"/>
    </source>
</evidence>
<gene>
    <name evidence="5" type="ORF">NIES2135_03280</name>
</gene>
<name>A0A1Z4J9T8_LEPBY</name>
<feature type="binding site" evidence="4">
    <location>
        <position position="286"/>
    </location>
    <ligand>
        <name>Fe cation</name>
        <dbReference type="ChEBI" id="CHEBI:24875"/>
        <note>catalytic</note>
    </ligand>
</feature>
<feature type="binding site" evidence="4">
    <location>
        <position position="170"/>
    </location>
    <ligand>
        <name>Fe cation</name>
        <dbReference type="ChEBI" id="CHEBI:24875"/>
        <note>catalytic</note>
    </ligand>
</feature>
<keyword evidence="3 4" id="KW-0408">Iron</keyword>
<evidence type="ECO:0000256" key="4">
    <source>
        <dbReference type="PIRSR" id="PIRSR604294-1"/>
    </source>
</evidence>
<dbReference type="Pfam" id="PF03055">
    <property type="entry name" value="RPE65"/>
    <property type="match status" value="1"/>
</dbReference>
<organism evidence="5 6">
    <name type="scientific">Leptolyngbya boryana NIES-2135</name>
    <dbReference type="NCBI Taxonomy" id="1973484"/>
    <lineage>
        <taxon>Bacteria</taxon>
        <taxon>Bacillati</taxon>
        <taxon>Cyanobacteriota</taxon>
        <taxon>Cyanophyceae</taxon>
        <taxon>Leptolyngbyales</taxon>
        <taxon>Leptolyngbyaceae</taxon>
        <taxon>Leptolyngbya group</taxon>
        <taxon>Leptolyngbya</taxon>
    </lineage>
</organism>
<dbReference type="PANTHER" id="PTHR10543">
    <property type="entry name" value="BETA-CAROTENE DIOXYGENASE"/>
    <property type="match status" value="1"/>
</dbReference>
<evidence type="ECO:0000313" key="6">
    <source>
        <dbReference type="Proteomes" id="UP000217895"/>
    </source>
</evidence>
<dbReference type="GO" id="GO:0016121">
    <property type="term" value="P:carotene catabolic process"/>
    <property type="evidence" value="ECO:0007669"/>
    <property type="project" value="TreeGrafter"/>
</dbReference>
<evidence type="ECO:0000313" key="5">
    <source>
        <dbReference type="EMBL" id="BAY53522.1"/>
    </source>
</evidence>
<dbReference type="GO" id="GO:0010436">
    <property type="term" value="F:carotenoid dioxygenase activity"/>
    <property type="evidence" value="ECO:0007669"/>
    <property type="project" value="TreeGrafter"/>
</dbReference>
<comment type="similarity">
    <text evidence="1">Belongs to the carotenoid oxygenase family.</text>
</comment>
<dbReference type="PANTHER" id="PTHR10543:SF139">
    <property type="entry name" value="DIOXYGENASE"/>
    <property type="match status" value="1"/>
</dbReference>
<feature type="binding site" evidence="4">
    <location>
        <position position="219"/>
    </location>
    <ligand>
        <name>Fe cation</name>
        <dbReference type="ChEBI" id="CHEBI:24875"/>
        <note>catalytic</note>
    </ligand>
</feature>
<comment type="cofactor">
    <cofactor evidence="4">
        <name>Fe(2+)</name>
        <dbReference type="ChEBI" id="CHEBI:29033"/>
    </cofactor>
    <text evidence="4">Binds 1 Fe(2+) ion per subunit.</text>
</comment>
<reference evidence="5 6" key="1">
    <citation type="submission" date="2017-06" db="EMBL/GenBank/DDBJ databases">
        <title>Genome sequencing of cyanobaciteial culture collection at National Institute for Environmental Studies (NIES).</title>
        <authorList>
            <person name="Hirose Y."/>
            <person name="Shimura Y."/>
            <person name="Fujisawa T."/>
            <person name="Nakamura Y."/>
            <person name="Kawachi M."/>
        </authorList>
    </citation>
    <scope>NUCLEOTIDE SEQUENCE [LARGE SCALE GENOMIC DNA]</scope>
    <source>
        <strain evidence="5 6">NIES-2135</strain>
    </source>
</reference>
<dbReference type="Proteomes" id="UP000217895">
    <property type="component" value="Chromosome"/>
</dbReference>
<dbReference type="EMBL" id="AP018203">
    <property type="protein sequence ID" value="BAY53522.1"/>
    <property type="molecule type" value="Genomic_DNA"/>
</dbReference>
<proteinExistence type="inferred from homology"/>
<dbReference type="AlphaFoldDB" id="A0A1Z4J9T8"/>
<evidence type="ECO:0000256" key="1">
    <source>
        <dbReference type="ARBA" id="ARBA00006787"/>
    </source>
</evidence>
<dbReference type="GO" id="GO:0046872">
    <property type="term" value="F:metal ion binding"/>
    <property type="evidence" value="ECO:0007669"/>
    <property type="project" value="UniProtKB-KW"/>
</dbReference>
<evidence type="ECO:0000256" key="2">
    <source>
        <dbReference type="ARBA" id="ARBA00022723"/>
    </source>
</evidence>